<dbReference type="InterPro" id="IPR036645">
    <property type="entry name" value="Elafin-like_sf"/>
</dbReference>
<organism evidence="3">
    <name type="scientific">Portunus trituberculatus</name>
    <name type="common">Swimming crab</name>
    <name type="synonym">Neptunus trituberculatus</name>
    <dbReference type="NCBI Taxonomy" id="210409"/>
    <lineage>
        <taxon>Eukaryota</taxon>
        <taxon>Metazoa</taxon>
        <taxon>Ecdysozoa</taxon>
        <taxon>Arthropoda</taxon>
        <taxon>Crustacea</taxon>
        <taxon>Multicrustacea</taxon>
        <taxon>Malacostraca</taxon>
        <taxon>Eumalacostraca</taxon>
        <taxon>Eucarida</taxon>
        <taxon>Decapoda</taxon>
        <taxon>Pleocyemata</taxon>
        <taxon>Brachyura</taxon>
        <taxon>Eubrachyura</taxon>
        <taxon>Portunoidea</taxon>
        <taxon>Portunidae</taxon>
        <taxon>Portuninae</taxon>
        <taxon>Portunus</taxon>
    </lineage>
</organism>
<sequence length="91" mass="9775">MNRVVCVMVVVVAAAALSSASSHSCNTFCDDPDIDAEGHYVCCDSYPGTCPPIVFCNYGQRRCHYDGQCGPGSKCCDSRCGKRCIAYPPLK</sequence>
<dbReference type="KEGG" id="ptru:123507547"/>
<dbReference type="GO" id="GO:0030414">
    <property type="term" value="F:peptidase inhibitor activity"/>
    <property type="evidence" value="ECO:0007669"/>
    <property type="project" value="InterPro"/>
</dbReference>
<accession>A0A977XCS3</accession>
<reference evidence="3" key="1">
    <citation type="journal article" date="2022" name="Fish Shellfish Immunol.">
        <title>Identification and functional characterization of C-type lectins and crustins provide new insights into the immune response of Portunus trituberculatus.</title>
        <authorList>
            <person name="Zhang Y."/>
            <person name="Ni M."/>
            <person name="Zhang P."/>
            <person name="Bai Y."/>
            <person name="Zhou B."/>
            <person name="Zheng J."/>
            <person name="Cui Z."/>
        </authorList>
    </citation>
    <scope>NUCLEOTIDE SEQUENCE</scope>
</reference>
<dbReference type="SUPFAM" id="SSF57256">
    <property type="entry name" value="Elafin-like"/>
    <property type="match status" value="1"/>
</dbReference>
<dbReference type="GO" id="GO:0005576">
    <property type="term" value="C:extracellular region"/>
    <property type="evidence" value="ECO:0007669"/>
    <property type="project" value="InterPro"/>
</dbReference>
<evidence type="ECO:0000259" key="2">
    <source>
        <dbReference type="PROSITE" id="PS51390"/>
    </source>
</evidence>
<evidence type="ECO:0000313" key="3">
    <source>
        <dbReference type="EMBL" id="UXP01444.1"/>
    </source>
</evidence>
<feature type="chain" id="PRO_5037938540" evidence="1">
    <location>
        <begin position="21"/>
        <end position="91"/>
    </location>
</feature>
<dbReference type="PROSITE" id="PS51390">
    <property type="entry name" value="WAP"/>
    <property type="match status" value="1"/>
</dbReference>
<dbReference type="GeneID" id="123507547"/>
<dbReference type="EMBL" id="ON854933">
    <property type="protein sequence ID" value="UXP01444.1"/>
    <property type="molecule type" value="mRNA"/>
</dbReference>
<evidence type="ECO:0000256" key="1">
    <source>
        <dbReference type="SAM" id="SignalP"/>
    </source>
</evidence>
<dbReference type="OrthoDB" id="4473401at2759"/>
<dbReference type="AlphaFoldDB" id="A0A977XCS3"/>
<protein>
    <submittedName>
        <fullName evidence="3">Crustin-4</fullName>
    </submittedName>
</protein>
<dbReference type="InterPro" id="IPR008197">
    <property type="entry name" value="WAP_dom"/>
</dbReference>
<name>A0A977XCS3_PORTR</name>
<keyword evidence="1" id="KW-0732">Signal</keyword>
<feature type="signal peptide" evidence="1">
    <location>
        <begin position="1"/>
        <end position="20"/>
    </location>
</feature>
<proteinExistence type="evidence at transcript level"/>
<dbReference type="Pfam" id="PF00095">
    <property type="entry name" value="WAP"/>
    <property type="match status" value="1"/>
</dbReference>
<dbReference type="RefSeq" id="XP_045116413.1">
    <property type="nucleotide sequence ID" value="XM_045260478.1"/>
</dbReference>
<feature type="domain" description="WAP" evidence="2">
    <location>
        <begin position="43"/>
        <end position="89"/>
    </location>
</feature>
<dbReference type="Gene3D" id="4.10.75.10">
    <property type="entry name" value="Elafin-like"/>
    <property type="match status" value="1"/>
</dbReference>